<evidence type="ECO:0008006" key="3">
    <source>
        <dbReference type="Google" id="ProtNLM"/>
    </source>
</evidence>
<reference evidence="1 2" key="1">
    <citation type="submission" date="2021-03" db="EMBL/GenBank/DDBJ databases">
        <title>Sequencing the genomes of 1000 actinobacteria strains.</title>
        <authorList>
            <person name="Klenk H.-P."/>
        </authorList>
    </citation>
    <scope>NUCLEOTIDE SEQUENCE [LARGE SCALE GENOMIC DNA]</scope>
    <source>
        <strain evidence="1 2">DSM 46670</strain>
    </source>
</reference>
<protein>
    <recommendedName>
        <fullName evidence="3">SRPBCC family protein</fullName>
    </recommendedName>
</protein>
<organism evidence="1 2">
    <name type="scientific">Kibdelosporangium banguiense</name>
    <dbReference type="NCBI Taxonomy" id="1365924"/>
    <lineage>
        <taxon>Bacteria</taxon>
        <taxon>Bacillati</taxon>
        <taxon>Actinomycetota</taxon>
        <taxon>Actinomycetes</taxon>
        <taxon>Pseudonocardiales</taxon>
        <taxon>Pseudonocardiaceae</taxon>
        <taxon>Kibdelosporangium</taxon>
    </lineage>
</organism>
<gene>
    <name evidence="1" type="ORF">JOF56_010099</name>
</gene>
<dbReference type="RefSeq" id="WP_209646431.1">
    <property type="nucleotide sequence ID" value="NZ_JAGINW010000001.1"/>
</dbReference>
<accession>A0ABS4TZ73</accession>
<keyword evidence="2" id="KW-1185">Reference proteome</keyword>
<dbReference type="EMBL" id="JAGINW010000001">
    <property type="protein sequence ID" value="MBP2329714.1"/>
    <property type="molecule type" value="Genomic_DNA"/>
</dbReference>
<comment type="caution">
    <text evidence="1">The sequence shown here is derived from an EMBL/GenBank/DDBJ whole genome shotgun (WGS) entry which is preliminary data.</text>
</comment>
<sequence>MDENDLAVEKADEIWSNSSGDIASIRSHAASDSSLKSLVGNSARIAYCYVVKVPKLGHLLHFPVAQTCEGVNYEFDLGDVGIERATVVPFFLSASSPLVREVKFKGRTVITAATTSWVLPGGGIALVWKLKEETADDFVRAVYRRS</sequence>
<dbReference type="Proteomes" id="UP001519332">
    <property type="component" value="Unassembled WGS sequence"/>
</dbReference>
<name>A0ABS4TZ73_9PSEU</name>
<evidence type="ECO:0000313" key="1">
    <source>
        <dbReference type="EMBL" id="MBP2329714.1"/>
    </source>
</evidence>
<evidence type="ECO:0000313" key="2">
    <source>
        <dbReference type="Proteomes" id="UP001519332"/>
    </source>
</evidence>
<proteinExistence type="predicted"/>